<dbReference type="Gene3D" id="3.40.718.10">
    <property type="entry name" value="Isopropylmalate Dehydrogenase"/>
    <property type="match status" value="1"/>
</dbReference>
<keyword evidence="4 10" id="KW-0808">Transferase</keyword>
<comment type="catalytic activity">
    <reaction evidence="1 10">
        <text>a fatty acyl-[ACP] + phosphate = an acyl phosphate + holo-[ACP]</text>
        <dbReference type="Rhea" id="RHEA:42292"/>
        <dbReference type="Rhea" id="RHEA-COMP:9685"/>
        <dbReference type="Rhea" id="RHEA-COMP:14125"/>
        <dbReference type="ChEBI" id="CHEBI:43474"/>
        <dbReference type="ChEBI" id="CHEBI:59918"/>
        <dbReference type="ChEBI" id="CHEBI:64479"/>
        <dbReference type="ChEBI" id="CHEBI:138651"/>
        <dbReference type="EC" id="2.3.1.274"/>
    </reaction>
</comment>
<evidence type="ECO:0000256" key="9">
    <source>
        <dbReference type="ARBA" id="ARBA00046608"/>
    </source>
</evidence>
<dbReference type="SUPFAM" id="SSF53659">
    <property type="entry name" value="Isocitrate/Isopropylmalate dehydrogenase-like"/>
    <property type="match status" value="1"/>
</dbReference>
<comment type="similarity">
    <text evidence="10">Belongs to the PlsX family.</text>
</comment>
<accession>A0ABM6XZD8</accession>
<evidence type="ECO:0000256" key="8">
    <source>
        <dbReference type="ARBA" id="ARBA00024069"/>
    </source>
</evidence>
<keyword evidence="7 10" id="KW-1208">Phospholipid metabolism</keyword>
<comment type="function">
    <text evidence="10">Catalyzes the reversible formation of acyl-phosphate (acyl-PO(4)) from acyl-[acyl-carrier-protein] (acyl-ACP). This enzyme utilizes acyl-ACP as fatty acyl donor, but not acyl-CoA.</text>
</comment>
<name>A0ABM6XZD8_9PROT</name>
<comment type="subunit">
    <text evidence="9 10">Homodimer. Probably interacts with PlsY.</text>
</comment>
<dbReference type="RefSeq" id="WP_063089467.1">
    <property type="nucleotide sequence ID" value="NZ_CP031555.1"/>
</dbReference>
<evidence type="ECO:0000256" key="1">
    <source>
        <dbReference type="ARBA" id="ARBA00001232"/>
    </source>
</evidence>
<keyword evidence="11" id="KW-0012">Acyltransferase</keyword>
<dbReference type="EMBL" id="CP031555">
    <property type="protein sequence ID" value="AXO15011.1"/>
    <property type="molecule type" value="Genomic_DNA"/>
</dbReference>
<organism evidence="11 12">
    <name type="scientific">Thalassospira indica</name>
    <dbReference type="NCBI Taxonomy" id="1891279"/>
    <lineage>
        <taxon>Bacteria</taxon>
        <taxon>Pseudomonadati</taxon>
        <taxon>Pseudomonadota</taxon>
        <taxon>Alphaproteobacteria</taxon>
        <taxon>Rhodospirillales</taxon>
        <taxon>Thalassospiraceae</taxon>
        <taxon>Thalassospira</taxon>
    </lineage>
</organism>
<dbReference type="Pfam" id="PF02504">
    <property type="entry name" value="FA_synthesis"/>
    <property type="match status" value="1"/>
</dbReference>
<evidence type="ECO:0000313" key="12">
    <source>
        <dbReference type="Proteomes" id="UP000256971"/>
    </source>
</evidence>
<keyword evidence="5 10" id="KW-0443">Lipid metabolism</keyword>
<dbReference type="GO" id="GO:0016746">
    <property type="term" value="F:acyltransferase activity"/>
    <property type="evidence" value="ECO:0007669"/>
    <property type="project" value="UniProtKB-KW"/>
</dbReference>
<evidence type="ECO:0000256" key="10">
    <source>
        <dbReference type="HAMAP-Rule" id="MF_00019"/>
    </source>
</evidence>
<comment type="pathway">
    <text evidence="10">Lipid metabolism; phospholipid metabolism.</text>
</comment>
<evidence type="ECO:0000256" key="7">
    <source>
        <dbReference type="ARBA" id="ARBA00023264"/>
    </source>
</evidence>
<proteinExistence type="inferred from homology"/>
<keyword evidence="3 10" id="KW-0444">Lipid biosynthesis</keyword>
<evidence type="ECO:0000256" key="6">
    <source>
        <dbReference type="ARBA" id="ARBA00023209"/>
    </source>
</evidence>
<gene>
    <name evidence="10 11" type="primary">plsX</name>
    <name evidence="11" type="ORF">DY252_12835</name>
</gene>
<evidence type="ECO:0000256" key="5">
    <source>
        <dbReference type="ARBA" id="ARBA00023098"/>
    </source>
</evidence>
<evidence type="ECO:0000256" key="3">
    <source>
        <dbReference type="ARBA" id="ARBA00022516"/>
    </source>
</evidence>
<keyword evidence="12" id="KW-1185">Reference proteome</keyword>
<dbReference type="InterPro" id="IPR003664">
    <property type="entry name" value="FA_synthesis"/>
</dbReference>
<dbReference type="PANTHER" id="PTHR30100">
    <property type="entry name" value="FATTY ACID/PHOSPHOLIPID SYNTHESIS PROTEIN PLSX"/>
    <property type="match status" value="1"/>
</dbReference>
<evidence type="ECO:0000256" key="4">
    <source>
        <dbReference type="ARBA" id="ARBA00022679"/>
    </source>
</evidence>
<dbReference type="InterPro" id="IPR012281">
    <property type="entry name" value="Phospholipid_synth_PlsX-like"/>
</dbReference>
<protein>
    <recommendedName>
        <fullName evidence="8 10">Phosphate acyltransferase</fullName>
        <ecNumber evidence="8 10">2.3.1.274</ecNumber>
    </recommendedName>
    <alternativeName>
        <fullName evidence="10">Acyl-ACP phosphotransacylase</fullName>
    </alternativeName>
    <alternativeName>
        <fullName evidence="10">Acyl-[acyl-carrier-protein]--phosphate acyltransferase</fullName>
    </alternativeName>
    <alternativeName>
        <fullName evidence="10">Phosphate-acyl-ACP acyltransferase</fullName>
    </alternativeName>
</protein>
<dbReference type="EC" id="2.3.1.274" evidence="8 10"/>
<dbReference type="HAMAP" id="MF_00019">
    <property type="entry name" value="PlsX"/>
    <property type="match status" value="1"/>
</dbReference>
<evidence type="ECO:0000313" key="11">
    <source>
        <dbReference type="EMBL" id="AXO15011.1"/>
    </source>
</evidence>
<keyword evidence="2 10" id="KW-0963">Cytoplasm</keyword>
<evidence type="ECO:0000256" key="2">
    <source>
        <dbReference type="ARBA" id="ARBA00022490"/>
    </source>
</evidence>
<reference evidence="11 12" key="1">
    <citation type="submission" date="2018-08" db="EMBL/GenBank/DDBJ databases">
        <title>Complete genome sequence of type strain Thalassospira indica MCCC 1A01103T, isolated from isolated from deep seawater of the Indian Ocean.</title>
        <authorList>
            <person name="Liu Y."/>
        </authorList>
    </citation>
    <scope>NUCLEOTIDE SEQUENCE [LARGE SCALE GENOMIC DNA]</scope>
    <source>
        <strain evidence="11 12">PB8BT</strain>
    </source>
</reference>
<sequence>MPEQVCISLDAMGGDHAPEMVLAGAEIALKRLPHLKFLMFGDEAKLKPLLAKYPTLEAVSDIRHASQEVMMEDKPSVALRQRRDSSMRLAINAVKEGDAQGVVSAGNTGALMAMAKFVLKTVRGIDRPAIATYMPTQRGETVMLDLGANIECDEHNLVQFALMGEVFTRILFGLEKPSVGLLNVGIEELKGNESVKKAAAILRDIDLPIRFEGFVEGDDLAKGTVDVIVTDGFTGNVALKTAEGTARLLVHFLRETFKSSFFAKIGYLLARRSLQRFRDRMDPRRYNGAMLLGLNGIAVKSHGGTDALGFSNAIGVCHDLIVNNLNDSIKHELALFEEAMSGLENAEQEDVAVPVGQAN</sequence>
<dbReference type="PANTHER" id="PTHR30100:SF1">
    <property type="entry name" value="PHOSPHATE ACYLTRANSFERASE"/>
    <property type="match status" value="1"/>
</dbReference>
<comment type="subcellular location">
    <subcellularLocation>
        <location evidence="10">Cytoplasm</location>
    </subcellularLocation>
    <text evidence="10">Associated with the membrane possibly through PlsY.</text>
</comment>
<keyword evidence="6 10" id="KW-0594">Phospholipid biosynthesis</keyword>
<dbReference type="NCBIfam" id="TIGR00182">
    <property type="entry name" value="plsX"/>
    <property type="match status" value="1"/>
</dbReference>
<dbReference type="PIRSF" id="PIRSF002465">
    <property type="entry name" value="Phsphlp_syn_PlsX"/>
    <property type="match status" value="1"/>
</dbReference>
<dbReference type="Proteomes" id="UP000256971">
    <property type="component" value="Chromosome"/>
</dbReference>